<organism evidence="3 4">
    <name type="scientific">Undibacterium jejuense</name>
    <dbReference type="NCBI Taxonomy" id="1344949"/>
    <lineage>
        <taxon>Bacteria</taxon>
        <taxon>Pseudomonadati</taxon>
        <taxon>Pseudomonadota</taxon>
        <taxon>Betaproteobacteria</taxon>
        <taxon>Burkholderiales</taxon>
        <taxon>Oxalobacteraceae</taxon>
        <taxon>Undibacterium</taxon>
    </lineage>
</organism>
<dbReference type="InterPro" id="IPR018968">
    <property type="entry name" value="Phasin"/>
</dbReference>
<reference evidence="3" key="1">
    <citation type="submission" date="2020-08" db="EMBL/GenBank/DDBJ databases">
        <title>Novel species isolated from subtropical streams in China.</title>
        <authorList>
            <person name="Lu H."/>
        </authorList>
    </citation>
    <scope>NUCLEOTIDE SEQUENCE</scope>
    <source>
        <strain evidence="3">KACC 12607</strain>
    </source>
</reference>
<evidence type="ECO:0000256" key="1">
    <source>
        <dbReference type="SAM" id="MobiDB-lite"/>
    </source>
</evidence>
<dbReference type="Proteomes" id="UP000634011">
    <property type="component" value="Unassembled WGS sequence"/>
</dbReference>
<dbReference type="Pfam" id="PF09361">
    <property type="entry name" value="Phasin_2"/>
    <property type="match status" value="1"/>
</dbReference>
<gene>
    <name evidence="3" type="ORF">H8K32_14295</name>
</gene>
<feature type="domain" description="Phasin" evidence="2">
    <location>
        <begin position="13"/>
        <end position="103"/>
    </location>
</feature>
<evidence type="ECO:0000313" key="4">
    <source>
        <dbReference type="Proteomes" id="UP000634011"/>
    </source>
</evidence>
<dbReference type="AlphaFoldDB" id="A0A923HGF4"/>
<sequence>MPLIHHQISAATQDQIEKQLATIQAFSSTAFSGLEKVIALNFATARQAFERVSSKTEQAFSANASHELLAHAHAIPEIEHLLAYGRELATISSTLREELLHLVGNTQTFSAPPVTIVVETKTVTLPRVEKAEIIDITPAPKKEITEVKEITKKATIKATAKSPANTQLNLLTEPEVKKLAKPVVKAAAKPATKKVSKPANKTNAKATAETKPALATSVKPSPKNVNKTTEKPVVATKSTAVASEPKQESEKVKVTSTTPKSNASASQTKSVPDTAAEVSNKPVVEKKSAVKFPAALTQNLQADKPGFPQAGGRPAFKAKTSPATGAKKRVRQ</sequence>
<comment type="caution">
    <text evidence="3">The sequence shown here is derived from an EMBL/GenBank/DDBJ whole genome shotgun (WGS) entry which is preliminary data.</text>
</comment>
<keyword evidence="4" id="KW-1185">Reference proteome</keyword>
<accession>A0A923HGF4</accession>
<feature type="region of interest" description="Disordered" evidence="1">
    <location>
        <begin position="186"/>
        <end position="285"/>
    </location>
</feature>
<proteinExistence type="predicted"/>
<dbReference type="EMBL" id="JACOFV010000013">
    <property type="protein sequence ID" value="MBC3863274.1"/>
    <property type="molecule type" value="Genomic_DNA"/>
</dbReference>
<name>A0A923HGF4_9BURK</name>
<feature type="compositionally biased region" description="Low complexity" evidence="1">
    <location>
        <begin position="197"/>
        <end position="213"/>
    </location>
</feature>
<evidence type="ECO:0000259" key="2">
    <source>
        <dbReference type="Pfam" id="PF09361"/>
    </source>
</evidence>
<feature type="compositionally biased region" description="Polar residues" evidence="1">
    <location>
        <begin position="254"/>
        <end position="271"/>
    </location>
</feature>
<protein>
    <submittedName>
        <fullName evidence="3">Phasin family protein</fullName>
    </submittedName>
</protein>
<feature type="region of interest" description="Disordered" evidence="1">
    <location>
        <begin position="298"/>
        <end position="332"/>
    </location>
</feature>
<evidence type="ECO:0000313" key="3">
    <source>
        <dbReference type="EMBL" id="MBC3863274.1"/>
    </source>
</evidence>
<dbReference type="RefSeq" id="WP_186913214.1">
    <property type="nucleotide sequence ID" value="NZ_JACOFV010000013.1"/>
</dbReference>